<feature type="region of interest" description="Disordered" evidence="1">
    <location>
        <begin position="1"/>
        <end position="22"/>
    </location>
</feature>
<protein>
    <submittedName>
        <fullName evidence="2">Uncharacterized protein</fullName>
    </submittedName>
</protein>
<dbReference type="Proteomes" id="UP001165065">
    <property type="component" value="Unassembled WGS sequence"/>
</dbReference>
<feature type="region of interest" description="Disordered" evidence="1">
    <location>
        <begin position="248"/>
        <end position="276"/>
    </location>
</feature>
<organism evidence="2 3">
    <name type="scientific">Triparma columacea</name>
    <dbReference type="NCBI Taxonomy" id="722753"/>
    <lineage>
        <taxon>Eukaryota</taxon>
        <taxon>Sar</taxon>
        <taxon>Stramenopiles</taxon>
        <taxon>Ochrophyta</taxon>
        <taxon>Bolidophyceae</taxon>
        <taxon>Parmales</taxon>
        <taxon>Triparmaceae</taxon>
        <taxon>Triparma</taxon>
    </lineage>
</organism>
<comment type="caution">
    <text evidence="2">The sequence shown here is derived from an EMBL/GenBank/DDBJ whole genome shotgun (WGS) entry which is preliminary data.</text>
</comment>
<dbReference type="EMBL" id="BRYA01000896">
    <property type="protein sequence ID" value="GMI35145.1"/>
    <property type="molecule type" value="Genomic_DNA"/>
</dbReference>
<accession>A0A9W7G7R7</accession>
<sequence length="293" mass="32566">MSRTTGDLARWGPPPILGPAPLLNKEGKPFNPHIDTRPEHELVVMGSGESGGLPLMPVQSAWVKTAALKYGFSDCAEVVRHLIFCVNGEAKEIKRLVFKIKRCLHCHVGARQDQHRKEVLSPMTLYSFQLMWLGTVVESCPVRSVDKAVRCVCDFYMSRINEATIASEQGKDTLGLTGEDVERELFTRRREHDSRVEVARERWENDGVTGDKGPVQILSDEAQGLKGACSPLETAAAIKRCQVGRGSASYASSLGETAEETEARRRKEREVEDKEEFKAQKDLIRKTLGSVMG</sequence>
<dbReference type="OrthoDB" id="193963at2759"/>
<evidence type="ECO:0000313" key="2">
    <source>
        <dbReference type="EMBL" id="GMI35145.1"/>
    </source>
</evidence>
<gene>
    <name evidence="2" type="ORF">TrCOL_g13119</name>
</gene>
<dbReference type="AlphaFoldDB" id="A0A9W7G7R7"/>
<feature type="compositionally biased region" description="Basic and acidic residues" evidence="1">
    <location>
        <begin position="261"/>
        <end position="276"/>
    </location>
</feature>
<keyword evidence="3" id="KW-1185">Reference proteome</keyword>
<evidence type="ECO:0000313" key="3">
    <source>
        <dbReference type="Proteomes" id="UP001165065"/>
    </source>
</evidence>
<reference evidence="3" key="1">
    <citation type="journal article" date="2023" name="Commun. Biol.">
        <title>Genome analysis of Parmales, the sister group of diatoms, reveals the evolutionary specialization of diatoms from phago-mixotrophs to photoautotrophs.</title>
        <authorList>
            <person name="Ban H."/>
            <person name="Sato S."/>
            <person name="Yoshikawa S."/>
            <person name="Yamada K."/>
            <person name="Nakamura Y."/>
            <person name="Ichinomiya M."/>
            <person name="Sato N."/>
            <person name="Blanc-Mathieu R."/>
            <person name="Endo H."/>
            <person name="Kuwata A."/>
            <person name="Ogata H."/>
        </authorList>
    </citation>
    <scope>NUCLEOTIDE SEQUENCE [LARGE SCALE GENOMIC DNA]</scope>
</reference>
<name>A0A9W7G7R7_9STRA</name>
<proteinExistence type="predicted"/>
<evidence type="ECO:0000256" key="1">
    <source>
        <dbReference type="SAM" id="MobiDB-lite"/>
    </source>
</evidence>